<dbReference type="HAMAP" id="MF_01804">
    <property type="entry name" value="ScpB"/>
    <property type="match status" value="1"/>
</dbReference>
<name>A0A7G1H089_9BACT</name>
<accession>A0A7G1H089</accession>
<keyword evidence="3 5" id="KW-0159">Chromosome partition</keyword>
<dbReference type="PIRSF" id="PIRSF019345">
    <property type="entry name" value="ScpB"/>
    <property type="match status" value="1"/>
</dbReference>
<dbReference type="Gene3D" id="1.10.10.10">
    <property type="entry name" value="Winged helix-like DNA-binding domain superfamily/Winged helix DNA-binding domain"/>
    <property type="match status" value="2"/>
</dbReference>
<comment type="similarity">
    <text evidence="5">Belongs to the ScpB family.</text>
</comment>
<keyword evidence="2 5" id="KW-0132">Cell division</keyword>
<keyword evidence="7" id="KW-1185">Reference proteome</keyword>
<comment type="subcellular location">
    <subcellularLocation>
        <location evidence="5">Cytoplasm</location>
    </subcellularLocation>
    <text evidence="5">Associated with two foci at the outer edges of the nucleoid region in young cells, and at four foci within both cell halves in older cells.</text>
</comment>
<dbReference type="KEGG" id="dtp:JZK55_10260"/>
<proteinExistence type="inferred from homology"/>
<evidence type="ECO:0000256" key="4">
    <source>
        <dbReference type="ARBA" id="ARBA00023306"/>
    </source>
</evidence>
<dbReference type="NCBIfam" id="TIGR00281">
    <property type="entry name" value="SMC-Scp complex subunit ScpB"/>
    <property type="match status" value="1"/>
</dbReference>
<comment type="subunit">
    <text evidence="5">Homodimer. Homodimerization may be required to stabilize the binding of ScpA to the Smc head domains. Component of a cohesin-like complex composed of ScpA, ScpB and the Smc homodimer, in which ScpA and ScpB bind to the head domain of Smc. The presence of the three proteins is required for the association of the complex with DNA.</text>
</comment>
<organism evidence="6 7">
    <name type="scientific">Dissulfurispira thermophila</name>
    <dbReference type="NCBI Taxonomy" id="2715679"/>
    <lineage>
        <taxon>Bacteria</taxon>
        <taxon>Pseudomonadati</taxon>
        <taxon>Nitrospirota</taxon>
        <taxon>Thermodesulfovibrionia</taxon>
        <taxon>Thermodesulfovibrionales</taxon>
        <taxon>Dissulfurispiraceae</taxon>
        <taxon>Dissulfurispira</taxon>
    </lineage>
</organism>
<dbReference type="AlphaFoldDB" id="A0A7G1H089"/>
<dbReference type="EMBL" id="AP022873">
    <property type="protein sequence ID" value="BCB96104.1"/>
    <property type="molecule type" value="Genomic_DNA"/>
</dbReference>
<dbReference type="GO" id="GO:0006260">
    <property type="term" value="P:DNA replication"/>
    <property type="evidence" value="ECO:0007669"/>
    <property type="project" value="UniProtKB-UniRule"/>
</dbReference>
<gene>
    <name evidence="5 6" type="primary">scpB</name>
    <name evidence="6" type="ORF">JZK55_10260</name>
</gene>
<evidence type="ECO:0000256" key="3">
    <source>
        <dbReference type="ARBA" id="ARBA00022829"/>
    </source>
</evidence>
<dbReference type="InterPro" id="IPR036388">
    <property type="entry name" value="WH-like_DNA-bd_sf"/>
</dbReference>
<evidence type="ECO:0000256" key="1">
    <source>
        <dbReference type="ARBA" id="ARBA00022490"/>
    </source>
</evidence>
<dbReference type="SUPFAM" id="SSF46785">
    <property type="entry name" value="Winged helix' DNA-binding domain"/>
    <property type="match status" value="2"/>
</dbReference>
<dbReference type="PANTHER" id="PTHR34298">
    <property type="entry name" value="SEGREGATION AND CONDENSATION PROTEIN B"/>
    <property type="match status" value="1"/>
</dbReference>
<dbReference type="Proteomes" id="UP000516360">
    <property type="component" value="Chromosome"/>
</dbReference>
<evidence type="ECO:0000313" key="6">
    <source>
        <dbReference type="EMBL" id="BCB96104.1"/>
    </source>
</evidence>
<keyword evidence="1 5" id="KW-0963">Cytoplasm</keyword>
<evidence type="ECO:0000256" key="2">
    <source>
        <dbReference type="ARBA" id="ARBA00022618"/>
    </source>
</evidence>
<dbReference type="InterPro" id="IPR036390">
    <property type="entry name" value="WH_DNA-bd_sf"/>
</dbReference>
<reference evidence="6 7" key="1">
    <citation type="submission" date="2020-03" db="EMBL/GenBank/DDBJ databases">
        <title>Complete genome sequences of two sulfur-disproportionating bacterial strains T55J and Mzg5.</title>
        <authorList>
            <person name="Umezawa K."/>
            <person name="Kojima H."/>
            <person name="Kato Y."/>
            <person name="Fukui M."/>
        </authorList>
    </citation>
    <scope>NUCLEOTIDE SEQUENCE [LARGE SCALE GENOMIC DNA]</scope>
    <source>
        <strain evidence="6 7">T55J</strain>
    </source>
</reference>
<dbReference type="PANTHER" id="PTHR34298:SF2">
    <property type="entry name" value="SEGREGATION AND CONDENSATION PROTEIN B"/>
    <property type="match status" value="1"/>
</dbReference>
<dbReference type="RefSeq" id="WP_203473552.1">
    <property type="nucleotide sequence ID" value="NZ_AP022873.1"/>
</dbReference>
<dbReference type="GO" id="GO:0051304">
    <property type="term" value="P:chromosome separation"/>
    <property type="evidence" value="ECO:0007669"/>
    <property type="project" value="InterPro"/>
</dbReference>
<dbReference type="Pfam" id="PF04079">
    <property type="entry name" value="SMC_ScpB"/>
    <property type="match status" value="1"/>
</dbReference>
<keyword evidence="4 5" id="KW-0131">Cell cycle</keyword>
<evidence type="ECO:0000256" key="5">
    <source>
        <dbReference type="HAMAP-Rule" id="MF_01804"/>
    </source>
</evidence>
<dbReference type="InterPro" id="IPR005234">
    <property type="entry name" value="ScpB_csome_segregation"/>
</dbReference>
<dbReference type="GO" id="GO:0051301">
    <property type="term" value="P:cell division"/>
    <property type="evidence" value="ECO:0007669"/>
    <property type="project" value="UniProtKB-KW"/>
</dbReference>
<dbReference type="GO" id="GO:0005737">
    <property type="term" value="C:cytoplasm"/>
    <property type="evidence" value="ECO:0007669"/>
    <property type="project" value="UniProtKB-SubCell"/>
</dbReference>
<comment type="function">
    <text evidence="5">Participates in chromosomal partition during cell division. May act via the formation of a condensin-like complex containing Smc and ScpA that pull DNA away from mid-cell into both cell halves.</text>
</comment>
<protein>
    <recommendedName>
        <fullName evidence="5">Segregation and condensation protein B</fullName>
    </recommendedName>
</protein>
<evidence type="ECO:0000313" key="7">
    <source>
        <dbReference type="Proteomes" id="UP000516360"/>
    </source>
</evidence>
<sequence>MEESVVSVSASDNRHIQKSAIEALLFVAGEPVTINSIVKATELPESEIKKLLEELISDYRGKHSGILIVEVADGYQMVTNPDFSMWVKKFKNINQSNKLSPPALETLAIIAYKQPITKLEIEQLRGVNSDGAVKSLLDKRLIKIVGKKETPGRPFLYGTTKEFLQYFGLKNLSDLPPINDFLKDEAA</sequence>